<evidence type="ECO:0000313" key="2">
    <source>
        <dbReference type="Proteomes" id="UP000604481"/>
    </source>
</evidence>
<evidence type="ECO:0000313" key="1">
    <source>
        <dbReference type="EMBL" id="MBE9610424.1"/>
    </source>
</evidence>
<protein>
    <submittedName>
        <fullName evidence="1">Uncharacterized protein</fullName>
    </submittedName>
</protein>
<gene>
    <name evidence="1" type="ORF">INR99_13875</name>
</gene>
<sequence length="70" mass="7895">MTISNYEYFYSPFEADGQLSDDEFSQLNTAARVYSQFFGSLPDAPPYSVSNMGAFMSVAEARNWAQKHLP</sequence>
<proteinExistence type="predicted"/>
<dbReference type="AlphaFoldDB" id="A0A8J7FQH6"/>
<dbReference type="Proteomes" id="UP000604481">
    <property type="component" value="Unassembled WGS sequence"/>
</dbReference>
<reference evidence="1 2" key="1">
    <citation type="submission" date="2020-10" db="EMBL/GenBank/DDBJ databases">
        <title>The genome sequence of Chitinilyticum litopenaei 4Y14.</title>
        <authorList>
            <person name="Liu Y."/>
        </authorList>
    </citation>
    <scope>NUCLEOTIDE SEQUENCE [LARGE SCALE GENOMIC DNA]</scope>
    <source>
        <strain evidence="1 2">4Y14</strain>
    </source>
</reference>
<dbReference type="EMBL" id="JADFUA010000009">
    <property type="protein sequence ID" value="MBE9610424.1"/>
    <property type="molecule type" value="Genomic_DNA"/>
</dbReference>
<comment type="caution">
    <text evidence="1">The sequence shown here is derived from an EMBL/GenBank/DDBJ whole genome shotgun (WGS) entry which is preliminary data.</text>
</comment>
<accession>A0A8J7FQH6</accession>
<dbReference type="RefSeq" id="WP_194116970.1">
    <property type="nucleotide sequence ID" value="NZ_JADFUA010000009.1"/>
</dbReference>
<organism evidence="1 2">
    <name type="scientific">Chitinilyticum piscinae</name>
    <dbReference type="NCBI Taxonomy" id="2866724"/>
    <lineage>
        <taxon>Bacteria</taxon>
        <taxon>Pseudomonadati</taxon>
        <taxon>Pseudomonadota</taxon>
        <taxon>Betaproteobacteria</taxon>
        <taxon>Neisseriales</taxon>
        <taxon>Chitinibacteraceae</taxon>
        <taxon>Chitinilyticum</taxon>
    </lineage>
</organism>
<keyword evidence="2" id="KW-1185">Reference proteome</keyword>
<name>A0A8J7FQH6_9NEIS</name>